<keyword evidence="2" id="KW-0472">Membrane</keyword>
<dbReference type="Gene3D" id="3.30.1150.10">
    <property type="match status" value="1"/>
</dbReference>
<feature type="region of interest" description="Disordered" evidence="1">
    <location>
        <begin position="352"/>
        <end position="377"/>
    </location>
</feature>
<keyword evidence="5" id="KW-1185">Reference proteome</keyword>
<protein>
    <recommendedName>
        <fullName evidence="3">TonB C-terminal domain-containing protein</fullName>
    </recommendedName>
</protein>
<evidence type="ECO:0000313" key="5">
    <source>
        <dbReference type="Proteomes" id="UP000260644"/>
    </source>
</evidence>
<evidence type="ECO:0000313" key="4">
    <source>
        <dbReference type="EMBL" id="RFS24081.1"/>
    </source>
</evidence>
<dbReference type="AlphaFoldDB" id="A0A3E1YD08"/>
<proteinExistence type="predicted"/>
<dbReference type="OrthoDB" id="1112758at2"/>
<accession>A0A3E1YD08</accession>
<evidence type="ECO:0000259" key="3">
    <source>
        <dbReference type="Pfam" id="PF03544"/>
    </source>
</evidence>
<dbReference type="Proteomes" id="UP000260644">
    <property type="component" value="Unassembled WGS sequence"/>
</dbReference>
<reference evidence="4 5" key="1">
    <citation type="submission" date="2018-07" db="EMBL/GenBank/DDBJ databases">
        <title>Chitinophaga K2CV101002-2 sp. nov., isolated from a monsoon evergreen broad-leaved forest soil.</title>
        <authorList>
            <person name="Lv Y."/>
        </authorList>
    </citation>
    <scope>NUCLEOTIDE SEQUENCE [LARGE SCALE GENOMIC DNA]</scope>
    <source>
        <strain evidence="4 5">GDMCC 1.1288</strain>
    </source>
</reference>
<dbReference type="SUPFAM" id="SSF74653">
    <property type="entry name" value="TolA/TonB C-terminal domain"/>
    <property type="match status" value="1"/>
</dbReference>
<dbReference type="InterPro" id="IPR037682">
    <property type="entry name" value="TonB_C"/>
</dbReference>
<gene>
    <name evidence="4" type="ORF">DVR12_09370</name>
</gene>
<evidence type="ECO:0000256" key="2">
    <source>
        <dbReference type="SAM" id="Phobius"/>
    </source>
</evidence>
<feature type="domain" description="TonB C-terminal" evidence="3">
    <location>
        <begin position="310"/>
        <end position="372"/>
    </location>
</feature>
<organism evidence="4 5">
    <name type="scientific">Chitinophaga silvatica</name>
    <dbReference type="NCBI Taxonomy" id="2282649"/>
    <lineage>
        <taxon>Bacteria</taxon>
        <taxon>Pseudomonadati</taxon>
        <taxon>Bacteroidota</taxon>
        <taxon>Chitinophagia</taxon>
        <taxon>Chitinophagales</taxon>
        <taxon>Chitinophagaceae</taxon>
        <taxon>Chitinophaga</taxon>
    </lineage>
</organism>
<keyword evidence="2" id="KW-1133">Transmembrane helix</keyword>
<dbReference type="GO" id="GO:0055085">
    <property type="term" value="P:transmembrane transport"/>
    <property type="evidence" value="ECO:0007669"/>
    <property type="project" value="InterPro"/>
</dbReference>
<dbReference type="EMBL" id="QPMM01000003">
    <property type="protein sequence ID" value="RFS24081.1"/>
    <property type="molecule type" value="Genomic_DNA"/>
</dbReference>
<dbReference type="RefSeq" id="WP_116975402.1">
    <property type="nucleotide sequence ID" value="NZ_QPMM01000003.1"/>
</dbReference>
<comment type="caution">
    <text evidence="4">The sequence shown here is derived from an EMBL/GenBank/DDBJ whole genome shotgun (WGS) entry which is preliminary data.</text>
</comment>
<sequence length="377" mass="41568">MPDRHSHISPEELAKLIRQYLAGELDDRAMHQLEKQALDDPFLADALEGYSKQHPDQQLQLQSLSEELAKRIAVPSPAAHPRGRVIKMYRWVAAAAIILFMGIGWYIVNQSQKPVSNIVALPSSTNNDSIKEEKGIPLDTLSSLAQNTAPAAKEVVPQVAQAHKPVASSAPVPALAKAQPQTYAAPTPAMAETSRQADRKLSEVYKSNADDTSMQLANNYKIIMFDSAKLKKADHLAIEKNYKLMDSVLSSPIVLNESKGPEKAVKGKLAGAKAADTDYTETNAEYRPPLPVNGQTGYADYLKTNVRNPNKQEGFVRVSFLVMPDGTLQDFKIKHHLNKECDDEAIRVIKEGPAWNPASDRKPARVTQKVKFTSEKD</sequence>
<dbReference type="Pfam" id="PF03544">
    <property type="entry name" value="TonB_C"/>
    <property type="match status" value="1"/>
</dbReference>
<evidence type="ECO:0000256" key="1">
    <source>
        <dbReference type="SAM" id="MobiDB-lite"/>
    </source>
</evidence>
<name>A0A3E1YD08_9BACT</name>
<keyword evidence="2" id="KW-0812">Transmembrane</keyword>
<feature type="transmembrane region" description="Helical" evidence="2">
    <location>
        <begin position="88"/>
        <end position="108"/>
    </location>
</feature>